<accession>A0A0F7LDU8</accession>
<dbReference type="EMBL" id="KR149291">
    <property type="protein sequence ID" value="AKH49575.1"/>
    <property type="molecule type" value="Genomic_DNA"/>
</dbReference>
<keyword evidence="1" id="KW-0540">Nuclease</keyword>
<organism evidence="1 2">
    <name type="scientific">Klebsiella phage K5</name>
    <dbReference type="NCBI Taxonomy" id="1647374"/>
    <lineage>
        <taxon>Viruses</taxon>
        <taxon>Duplodnaviria</taxon>
        <taxon>Heunggongvirae</taxon>
        <taxon>Uroviricota</taxon>
        <taxon>Caudoviricetes</taxon>
        <taxon>Autographivirales</taxon>
        <taxon>Autotranscriptaviridae</taxon>
        <taxon>Studiervirinae</taxon>
        <taxon>Przondovirus</taxon>
        <taxon>Przondovirus K5</taxon>
    </lineage>
</organism>
<dbReference type="GeneID" id="26625844"/>
<reference evidence="1 2" key="1">
    <citation type="submission" date="2015-04" db="EMBL/GenBank/DDBJ databases">
        <authorList>
            <person name="Shneider M."/>
            <person name="Miroshnikov K."/>
            <person name="Schetinin A."/>
            <person name="Alhovsky S."/>
        </authorList>
    </citation>
    <scope>NUCLEOTIDE SEQUENCE [LARGE SCALE GENOMIC DNA]</scope>
</reference>
<keyword evidence="1" id="KW-0378">Hydrolase</keyword>
<dbReference type="Pfam" id="PF02945">
    <property type="entry name" value="Endonuclease_7"/>
    <property type="match status" value="1"/>
</dbReference>
<keyword evidence="2" id="KW-1185">Reference proteome</keyword>
<dbReference type="InterPro" id="IPR004211">
    <property type="entry name" value="Endonuclease_7"/>
</dbReference>
<dbReference type="RefSeq" id="YP_009198662.1">
    <property type="nucleotide sequence ID" value="NC_028800.1"/>
</dbReference>
<dbReference type="Proteomes" id="UP000201251">
    <property type="component" value="Segment"/>
</dbReference>
<dbReference type="SUPFAM" id="SSF54060">
    <property type="entry name" value="His-Me finger endonucleases"/>
    <property type="match status" value="1"/>
</dbReference>
<dbReference type="Gene3D" id="3.40.1800.10">
    <property type="entry name" value="His-Me finger endonucleases"/>
    <property type="match status" value="1"/>
</dbReference>
<evidence type="ECO:0000313" key="1">
    <source>
        <dbReference type="EMBL" id="AKH49575.1"/>
    </source>
</evidence>
<gene>
    <name evidence="1" type="primary">ORF34</name>
</gene>
<evidence type="ECO:0000313" key="2">
    <source>
        <dbReference type="Proteomes" id="UP000201251"/>
    </source>
</evidence>
<name>A0A0F7LDU8_9CAUD</name>
<dbReference type="OrthoDB" id="27676at10239"/>
<sequence>MRHYVIDGKKTCSRCLVNKPVGDFPVKMRNGRAGVYPYCKPCRTEYNKEKGKERTSEYNRAANLKSKFGLTLEDFNRMLEEQGGACAICHKKSSEVLRVDHCHTTGRVRKLLCGPCNTLLGMAFENSDTLRSAIKYLEEHK</sequence>
<dbReference type="InterPro" id="IPR044925">
    <property type="entry name" value="His-Me_finger_sf"/>
</dbReference>
<dbReference type="GO" id="GO:0004519">
    <property type="term" value="F:endonuclease activity"/>
    <property type="evidence" value="ECO:0007669"/>
    <property type="project" value="UniProtKB-KW"/>
</dbReference>
<dbReference type="KEGG" id="vg:26625844"/>
<protein>
    <submittedName>
        <fullName evidence="1">Endonuclease VII</fullName>
    </submittedName>
</protein>
<proteinExistence type="predicted"/>
<dbReference type="InterPro" id="IPR038563">
    <property type="entry name" value="Endonuclease_7_sf"/>
</dbReference>
<keyword evidence="1" id="KW-0255">Endonuclease</keyword>